<organism evidence="3 4">
    <name type="scientific">Apiospora hydei</name>
    <dbReference type="NCBI Taxonomy" id="1337664"/>
    <lineage>
        <taxon>Eukaryota</taxon>
        <taxon>Fungi</taxon>
        <taxon>Dikarya</taxon>
        <taxon>Ascomycota</taxon>
        <taxon>Pezizomycotina</taxon>
        <taxon>Sordariomycetes</taxon>
        <taxon>Xylariomycetidae</taxon>
        <taxon>Amphisphaeriales</taxon>
        <taxon>Apiosporaceae</taxon>
        <taxon>Apiospora</taxon>
    </lineage>
</organism>
<reference evidence="3 4" key="1">
    <citation type="submission" date="2023-01" db="EMBL/GenBank/DDBJ databases">
        <title>Analysis of 21 Apiospora genomes using comparative genomics revels a genus with tremendous synthesis potential of carbohydrate active enzymes and secondary metabolites.</title>
        <authorList>
            <person name="Sorensen T."/>
        </authorList>
    </citation>
    <scope>NUCLEOTIDE SEQUENCE [LARGE SCALE GENOMIC DNA]</scope>
    <source>
        <strain evidence="3 4">CBS 114990</strain>
    </source>
</reference>
<name>A0ABR1X4Y7_9PEZI</name>
<sequence length="91" mass="9693">MQVPARAWLALLGASLALFCTVGFLNAFGVFQEYYTTYLRGQRSSSDISWIGSLSIFLLYAVSPSAGFSWTGSGPPSRYASAASGCYSPCS</sequence>
<protein>
    <submittedName>
        <fullName evidence="3">Uncharacterized protein</fullName>
    </submittedName>
</protein>
<feature type="region of interest" description="Disordered" evidence="1">
    <location>
        <begin position="71"/>
        <end position="91"/>
    </location>
</feature>
<feature type="transmembrane region" description="Helical" evidence="2">
    <location>
        <begin position="48"/>
        <end position="70"/>
    </location>
</feature>
<dbReference type="GeneID" id="92042822"/>
<proteinExistence type="predicted"/>
<evidence type="ECO:0000313" key="4">
    <source>
        <dbReference type="Proteomes" id="UP001433268"/>
    </source>
</evidence>
<keyword evidence="2" id="KW-1133">Transmembrane helix</keyword>
<feature type="transmembrane region" description="Helical" evidence="2">
    <location>
        <begin position="7"/>
        <end position="28"/>
    </location>
</feature>
<accession>A0ABR1X4Y7</accession>
<keyword evidence="4" id="KW-1185">Reference proteome</keyword>
<gene>
    <name evidence="3" type="ORF">PG997_005447</name>
</gene>
<evidence type="ECO:0000256" key="2">
    <source>
        <dbReference type="SAM" id="Phobius"/>
    </source>
</evidence>
<keyword evidence="2" id="KW-0812">Transmembrane</keyword>
<dbReference type="EMBL" id="JAQQWN010000004">
    <property type="protein sequence ID" value="KAK8090486.1"/>
    <property type="molecule type" value="Genomic_DNA"/>
</dbReference>
<evidence type="ECO:0000313" key="3">
    <source>
        <dbReference type="EMBL" id="KAK8090486.1"/>
    </source>
</evidence>
<dbReference type="Proteomes" id="UP001433268">
    <property type="component" value="Unassembled WGS sequence"/>
</dbReference>
<comment type="caution">
    <text evidence="3">The sequence shown here is derived from an EMBL/GenBank/DDBJ whole genome shotgun (WGS) entry which is preliminary data.</text>
</comment>
<keyword evidence="2" id="KW-0472">Membrane</keyword>
<evidence type="ECO:0000256" key="1">
    <source>
        <dbReference type="SAM" id="MobiDB-lite"/>
    </source>
</evidence>
<dbReference type="RefSeq" id="XP_066673380.1">
    <property type="nucleotide sequence ID" value="XM_066809762.1"/>
</dbReference>